<keyword evidence="8" id="KW-1185">Reference proteome</keyword>
<evidence type="ECO:0000313" key="8">
    <source>
        <dbReference type="Proteomes" id="UP001596492"/>
    </source>
</evidence>
<keyword evidence="4 5" id="KW-0413">Isomerase</keyword>
<keyword evidence="3 5" id="KW-0697">Rotamase</keyword>
<dbReference type="InterPro" id="IPR002130">
    <property type="entry name" value="Cyclophilin-type_PPIase_dom"/>
</dbReference>
<evidence type="ECO:0000256" key="5">
    <source>
        <dbReference type="RuleBase" id="RU363019"/>
    </source>
</evidence>
<dbReference type="PANTHER" id="PTHR45625:SF4">
    <property type="entry name" value="PEPTIDYLPROLYL ISOMERASE DOMAIN AND WD REPEAT-CONTAINING PROTEIN 1"/>
    <property type="match status" value="1"/>
</dbReference>
<evidence type="ECO:0000313" key="7">
    <source>
        <dbReference type="EMBL" id="MFC7290271.1"/>
    </source>
</evidence>
<evidence type="ECO:0000259" key="6">
    <source>
        <dbReference type="PROSITE" id="PS50072"/>
    </source>
</evidence>
<dbReference type="SUPFAM" id="SSF50891">
    <property type="entry name" value="Cyclophilin-like"/>
    <property type="match status" value="1"/>
</dbReference>
<dbReference type="RefSeq" id="WP_382165023.1">
    <property type="nucleotide sequence ID" value="NZ_JBHTBR010000002.1"/>
</dbReference>
<sequence length="151" mass="16069">MSDAQNTLIFTLDGGDVKISLRPDLAPNHVARIKELVGEGFYDGLTFHRVIDGFVAQGGCPDGNGMGGTGQKIKAEFNSGKHVRGACSMARAQDPNSGDCQFYICLDDVSYLDGQYTVWGEVTDGMEHVDALPKGEPPRAPGKIIKAVIAA</sequence>
<accession>A0ABW2IGP0</accession>
<dbReference type="Gene3D" id="2.40.100.10">
    <property type="entry name" value="Cyclophilin-like"/>
    <property type="match status" value="1"/>
</dbReference>
<evidence type="ECO:0000256" key="3">
    <source>
        <dbReference type="ARBA" id="ARBA00023110"/>
    </source>
</evidence>
<evidence type="ECO:0000256" key="2">
    <source>
        <dbReference type="ARBA" id="ARBA00007365"/>
    </source>
</evidence>
<protein>
    <recommendedName>
        <fullName evidence="5">Peptidyl-prolyl cis-trans isomerase</fullName>
        <shortName evidence="5">PPIase</shortName>
        <ecNumber evidence="5">5.2.1.8</ecNumber>
    </recommendedName>
</protein>
<dbReference type="EC" id="5.2.1.8" evidence="5"/>
<dbReference type="EMBL" id="JBHTBR010000002">
    <property type="protein sequence ID" value="MFC7290271.1"/>
    <property type="molecule type" value="Genomic_DNA"/>
</dbReference>
<evidence type="ECO:0000256" key="4">
    <source>
        <dbReference type="ARBA" id="ARBA00023235"/>
    </source>
</evidence>
<dbReference type="InterPro" id="IPR044666">
    <property type="entry name" value="Cyclophilin_A-like"/>
</dbReference>
<dbReference type="PIRSF" id="PIRSF001467">
    <property type="entry name" value="Peptidylpro_ismrse"/>
    <property type="match status" value="1"/>
</dbReference>
<evidence type="ECO:0000256" key="1">
    <source>
        <dbReference type="ARBA" id="ARBA00002388"/>
    </source>
</evidence>
<dbReference type="GO" id="GO:0003755">
    <property type="term" value="F:peptidyl-prolyl cis-trans isomerase activity"/>
    <property type="evidence" value="ECO:0007669"/>
    <property type="project" value="UniProtKB-EC"/>
</dbReference>
<dbReference type="InterPro" id="IPR024936">
    <property type="entry name" value="Cyclophilin-type_PPIase"/>
</dbReference>
<dbReference type="PROSITE" id="PS00170">
    <property type="entry name" value="CSA_PPIASE_1"/>
    <property type="match status" value="1"/>
</dbReference>
<proteinExistence type="inferred from homology"/>
<dbReference type="PRINTS" id="PR00153">
    <property type="entry name" value="CSAPPISMRASE"/>
</dbReference>
<dbReference type="InterPro" id="IPR020892">
    <property type="entry name" value="Cyclophilin-type_PPIase_CS"/>
</dbReference>
<gene>
    <name evidence="7" type="ORF">ACFQS8_01460</name>
</gene>
<dbReference type="Pfam" id="PF00160">
    <property type="entry name" value="Pro_isomerase"/>
    <property type="match status" value="1"/>
</dbReference>
<reference evidence="8" key="1">
    <citation type="journal article" date="2019" name="Int. J. Syst. Evol. Microbiol.">
        <title>The Global Catalogue of Microorganisms (GCM) 10K type strain sequencing project: providing services to taxonomists for standard genome sequencing and annotation.</title>
        <authorList>
            <consortium name="The Broad Institute Genomics Platform"/>
            <consortium name="The Broad Institute Genome Sequencing Center for Infectious Disease"/>
            <person name="Wu L."/>
            <person name="Ma J."/>
        </authorList>
    </citation>
    <scope>NUCLEOTIDE SEQUENCE [LARGE SCALE GENOMIC DNA]</scope>
    <source>
        <strain evidence="8">CCUG 51308</strain>
    </source>
</reference>
<feature type="domain" description="PPIase cyclophilin-type" evidence="6">
    <location>
        <begin position="15"/>
        <end position="151"/>
    </location>
</feature>
<dbReference type="PROSITE" id="PS50072">
    <property type="entry name" value="CSA_PPIASE_2"/>
    <property type="match status" value="1"/>
</dbReference>
<comment type="catalytic activity">
    <reaction evidence="5">
        <text>[protein]-peptidylproline (omega=180) = [protein]-peptidylproline (omega=0)</text>
        <dbReference type="Rhea" id="RHEA:16237"/>
        <dbReference type="Rhea" id="RHEA-COMP:10747"/>
        <dbReference type="Rhea" id="RHEA-COMP:10748"/>
        <dbReference type="ChEBI" id="CHEBI:83833"/>
        <dbReference type="ChEBI" id="CHEBI:83834"/>
        <dbReference type="EC" id="5.2.1.8"/>
    </reaction>
</comment>
<organism evidence="7 8">
    <name type="scientific">Hirschia litorea</name>
    <dbReference type="NCBI Taxonomy" id="1199156"/>
    <lineage>
        <taxon>Bacteria</taxon>
        <taxon>Pseudomonadati</taxon>
        <taxon>Pseudomonadota</taxon>
        <taxon>Alphaproteobacteria</taxon>
        <taxon>Hyphomonadales</taxon>
        <taxon>Hyphomonadaceae</taxon>
        <taxon>Hirschia</taxon>
    </lineage>
</organism>
<comment type="similarity">
    <text evidence="2 5">Belongs to the cyclophilin-type PPIase family.</text>
</comment>
<dbReference type="CDD" id="cd00317">
    <property type="entry name" value="cyclophilin"/>
    <property type="match status" value="1"/>
</dbReference>
<dbReference type="PANTHER" id="PTHR45625">
    <property type="entry name" value="PEPTIDYL-PROLYL CIS-TRANS ISOMERASE-RELATED"/>
    <property type="match status" value="1"/>
</dbReference>
<comment type="function">
    <text evidence="1 5">PPIases accelerate the folding of proteins. It catalyzes the cis-trans isomerization of proline imidic peptide bonds in oligopeptides.</text>
</comment>
<dbReference type="InterPro" id="IPR029000">
    <property type="entry name" value="Cyclophilin-like_dom_sf"/>
</dbReference>
<comment type="caution">
    <text evidence="7">The sequence shown here is derived from an EMBL/GenBank/DDBJ whole genome shotgun (WGS) entry which is preliminary data.</text>
</comment>
<dbReference type="Proteomes" id="UP001596492">
    <property type="component" value="Unassembled WGS sequence"/>
</dbReference>
<name>A0ABW2IGP0_9PROT</name>